<evidence type="ECO:0000256" key="3">
    <source>
        <dbReference type="ARBA" id="ARBA00022457"/>
    </source>
</evidence>
<comment type="similarity">
    <text evidence="2">Belongs to the Nudix hydrolase family.</text>
</comment>
<dbReference type="GO" id="GO:0008413">
    <property type="term" value="F:8-oxo-7,8-dihydroguanosine triphosphate pyrophosphatase activity"/>
    <property type="evidence" value="ECO:0007669"/>
    <property type="project" value="TreeGrafter"/>
</dbReference>
<evidence type="ECO:0000259" key="17">
    <source>
        <dbReference type="PROSITE" id="PS51462"/>
    </source>
</evidence>
<dbReference type="EMBL" id="JACHGF010000020">
    <property type="protein sequence ID" value="MBB5287574.1"/>
    <property type="molecule type" value="Genomic_DNA"/>
</dbReference>
<evidence type="ECO:0000256" key="2">
    <source>
        <dbReference type="ARBA" id="ARBA00005582"/>
    </source>
</evidence>
<organism evidence="18 19">
    <name type="scientific">Rhabdobacter roseus</name>
    <dbReference type="NCBI Taxonomy" id="1655419"/>
    <lineage>
        <taxon>Bacteria</taxon>
        <taxon>Pseudomonadati</taxon>
        <taxon>Bacteroidota</taxon>
        <taxon>Cytophagia</taxon>
        <taxon>Cytophagales</taxon>
        <taxon>Cytophagaceae</taxon>
        <taxon>Rhabdobacter</taxon>
    </lineage>
</organism>
<evidence type="ECO:0000256" key="9">
    <source>
        <dbReference type="ARBA" id="ARBA00023204"/>
    </source>
</evidence>
<evidence type="ECO:0000256" key="13">
    <source>
        <dbReference type="ARBA" id="ARBA00040794"/>
    </source>
</evidence>
<dbReference type="PRINTS" id="PR00502">
    <property type="entry name" value="NUDIXFAMILY"/>
</dbReference>
<dbReference type="Gene3D" id="3.90.79.10">
    <property type="entry name" value="Nucleoside Triphosphate Pyrophosphohydrolase"/>
    <property type="match status" value="1"/>
</dbReference>
<dbReference type="GO" id="GO:0044716">
    <property type="term" value="F:8-oxo-GDP phosphatase activity"/>
    <property type="evidence" value="ECO:0007669"/>
    <property type="project" value="TreeGrafter"/>
</dbReference>
<evidence type="ECO:0000313" key="18">
    <source>
        <dbReference type="EMBL" id="MBB5287574.1"/>
    </source>
</evidence>
<evidence type="ECO:0000256" key="6">
    <source>
        <dbReference type="ARBA" id="ARBA00022763"/>
    </source>
</evidence>
<dbReference type="PANTHER" id="PTHR47707:SF1">
    <property type="entry name" value="NUDIX HYDROLASE FAMILY PROTEIN"/>
    <property type="match status" value="1"/>
</dbReference>
<name>A0A840TWF3_9BACT</name>
<feature type="domain" description="Nudix hydrolase" evidence="17">
    <location>
        <begin position="1"/>
        <end position="125"/>
    </location>
</feature>
<keyword evidence="9" id="KW-0234">DNA repair</keyword>
<evidence type="ECO:0000256" key="8">
    <source>
        <dbReference type="ARBA" id="ARBA00022842"/>
    </source>
</evidence>
<comment type="cofactor">
    <cofactor evidence="1">
        <name>Mg(2+)</name>
        <dbReference type="ChEBI" id="CHEBI:18420"/>
    </cofactor>
</comment>
<comment type="caution">
    <text evidence="18">The sequence shown here is derived from an EMBL/GenBank/DDBJ whole genome shotgun (WGS) entry which is preliminary data.</text>
</comment>
<dbReference type="PANTHER" id="PTHR47707">
    <property type="entry name" value="8-OXO-DGTP DIPHOSPHATASE"/>
    <property type="match status" value="1"/>
</dbReference>
<sequence length="134" mass="15700">MIVKVPCAVIEREGKILAAQRNAASSLPLKWEFPGGKLEENETEEEGLIREIREELEVEIRIGQRLPLSIRDDGWREIQLVPFVCQLLSFDIVLTEHEQILWLFPHELDALDWAEADRDVIESYRDYLQKQLFL</sequence>
<dbReference type="GO" id="GO:0006281">
    <property type="term" value="P:DNA repair"/>
    <property type="evidence" value="ECO:0007669"/>
    <property type="project" value="UniProtKB-KW"/>
</dbReference>
<evidence type="ECO:0000256" key="7">
    <source>
        <dbReference type="ARBA" id="ARBA00022801"/>
    </source>
</evidence>
<gene>
    <name evidence="18" type="ORF">HNQ92_005738</name>
</gene>
<evidence type="ECO:0000313" key="19">
    <source>
        <dbReference type="Proteomes" id="UP000557307"/>
    </source>
</evidence>
<keyword evidence="4" id="KW-0235">DNA replication</keyword>
<reference evidence="18 19" key="1">
    <citation type="submission" date="2020-08" db="EMBL/GenBank/DDBJ databases">
        <title>Genomic Encyclopedia of Type Strains, Phase IV (KMG-IV): sequencing the most valuable type-strain genomes for metagenomic binning, comparative biology and taxonomic classification.</title>
        <authorList>
            <person name="Goeker M."/>
        </authorList>
    </citation>
    <scope>NUCLEOTIDE SEQUENCE [LARGE SCALE GENOMIC DNA]</scope>
    <source>
        <strain evidence="18 19">DSM 105074</strain>
    </source>
</reference>
<keyword evidence="19" id="KW-1185">Reference proteome</keyword>
<evidence type="ECO:0000256" key="15">
    <source>
        <dbReference type="ARBA" id="ARBA00041979"/>
    </source>
</evidence>
<evidence type="ECO:0000256" key="16">
    <source>
        <dbReference type="ARBA" id="ARBA00042798"/>
    </source>
</evidence>
<dbReference type="GO" id="GO:0046872">
    <property type="term" value="F:metal ion binding"/>
    <property type="evidence" value="ECO:0007669"/>
    <property type="project" value="UniProtKB-KW"/>
</dbReference>
<dbReference type="GO" id="GO:0035539">
    <property type="term" value="F:8-oxo-7,8-dihydrodeoxyguanosine triphosphate pyrophosphatase activity"/>
    <property type="evidence" value="ECO:0007669"/>
    <property type="project" value="UniProtKB-EC"/>
</dbReference>
<proteinExistence type="inferred from homology"/>
<evidence type="ECO:0000256" key="5">
    <source>
        <dbReference type="ARBA" id="ARBA00022723"/>
    </source>
</evidence>
<dbReference type="GO" id="GO:0006260">
    <property type="term" value="P:DNA replication"/>
    <property type="evidence" value="ECO:0007669"/>
    <property type="project" value="UniProtKB-KW"/>
</dbReference>
<dbReference type="CDD" id="cd03425">
    <property type="entry name" value="NUDIX_MutT_NudA_like"/>
    <property type="match status" value="1"/>
</dbReference>
<keyword evidence="3" id="KW-0515">Mutator protein</keyword>
<keyword evidence="6" id="KW-0227">DNA damage</keyword>
<evidence type="ECO:0000256" key="11">
    <source>
        <dbReference type="ARBA" id="ARBA00036904"/>
    </source>
</evidence>
<dbReference type="SUPFAM" id="SSF55811">
    <property type="entry name" value="Nudix"/>
    <property type="match status" value="1"/>
</dbReference>
<dbReference type="InterPro" id="IPR020476">
    <property type="entry name" value="Nudix_hydrolase"/>
</dbReference>
<dbReference type="RefSeq" id="WP_246440977.1">
    <property type="nucleotide sequence ID" value="NZ_JACHGF010000020.1"/>
</dbReference>
<dbReference type="InterPro" id="IPR015797">
    <property type="entry name" value="NUDIX_hydrolase-like_dom_sf"/>
</dbReference>
<keyword evidence="5" id="KW-0479">Metal-binding</keyword>
<dbReference type="Proteomes" id="UP000557307">
    <property type="component" value="Unassembled WGS sequence"/>
</dbReference>
<comment type="catalytic activity">
    <reaction evidence="11">
        <text>8-oxo-GTP + H2O = 8-oxo-GMP + diphosphate + H(+)</text>
        <dbReference type="Rhea" id="RHEA:67616"/>
        <dbReference type="ChEBI" id="CHEBI:15377"/>
        <dbReference type="ChEBI" id="CHEBI:15378"/>
        <dbReference type="ChEBI" id="CHEBI:33019"/>
        <dbReference type="ChEBI" id="CHEBI:143553"/>
        <dbReference type="ChEBI" id="CHEBI:145694"/>
    </reaction>
</comment>
<keyword evidence="7 18" id="KW-0378">Hydrolase</keyword>
<dbReference type="EC" id="3.6.1.55" evidence="12"/>
<dbReference type="InterPro" id="IPR047127">
    <property type="entry name" value="MutT-like"/>
</dbReference>
<dbReference type="Pfam" id="PF00293">
    <property type="entry name" value="NUDIX"/>
    <property type="match status" value="1"/>
</dbReference>
<evidence type="ECO:0000256" key="12">
    <source>
        <dbReference type="ARBA" id="ARBA00038905"/>
    </source>
</evidence>
<keyword evidence="8" id="KW-0460">Magnesium</keyword>
<accession>A0A840TWF3</accession>
<evidence type="ECO:0000256" key="14">
    <source>
        <dbReference type="ARBA" id="ARBA00041592"/>
    </source>
</evidence>
<evidence type="ECO:0000256" key="4">
    <source>
        <dbReference type="ARBA" id="ARBA00022705"/>
    </source>
</evidence>
<dbReference type="InterPro" id="IPR000086">
    <property type="entry name" value="NUDIX_hydrolase_dom"/>
</dbReference>
<evidence type="ECO:0000256" key="10">
    <source>
        <dbReference type="ARBA" id="ARBA00035861"/>
    </source>
</evidence>
<dbReference type="GO" id="GO:0044715">
    <property type="term" value="F:8-oxo-dGDP phosphatase activity"/>
    <property type="evidence" value="ECO:0007669"/>
    <property type="project" value="TreeGrafter"/>
</dbReference>
<dbReference type="PROSITE" id="PS51462">
    <property type="entry name" value="NUDIX"/>
    <property type="match status" value="1"/>
</dbReference>
<comment type="catalytic activity">
    <reaction evidence="10">
        <text>8-oxo-dGTP + H2O = 8-oxo-dGMP + diphosphate + H(+)</text>
        <dbReference type="Rhea" id="RHEA:31575"/>
        <dbReference type="ChEBI" id="CHEBI:15377"/>
        <dbReference type="ChEBI" id="CHEBI:15378"/>
        <dbReference type="ChEBI" id="CHEBI:33019"/>
        <dbReference type="ChEBI" id="CHEBI:63224"/>
        <dbReference type="ChEBI" id="CHEBI:77896"/>
        <dbReference type="EC" id="3.6.1.55"/>
    </reaction>
</comment>
<protein>
    <recommendedName>
        <fullName evidence="13">8-oxo-dGTP diphosphatase</fullName>
        <ecNumber evidence="12">3.6.1.55</ecNumber>
    </recommendedName>
    <alternativeName>
        <fullName evidence="16">7,8-dihydro-8-oxoguanine-triphosphatase</fullName>
    </alternativeName>
    <alternativeName>
        <fullName evidence="15">Mutator protein MutT</fullName>
    </alternativeName>
    <alternativeName>
        <fullName evidence="14">dGTP pyrophosphohydrolase</fullName>
    </alternativeName>
</protein>
<evidence type="ECO:0000256" key="1">
    <source>
        <dbReference type="ARBA" id="ARBA00001946"/>
    </source>
</evidence>
<dbReference type="AlphaFoldDB" id="A0A840TWF3"/>